<gene>
    <name evidence="7" type="ORF">HYH03_017877</name>
</gene>
<dbReference type="OrthoDB" id="550206at2759"/>
<evidence type="ECO:0000256" key="4">
    <source>
        <dbReference type="PROSITE-ProRule" id="PRU00134"/>
    </source>
</evidence>
<keyword evidence="2 4" id="KW-0863">Zinc-finger</keyword>
<evidence type="ECO:0000313" key="8">
    <source>
        <dbReference type="Proteomes" id="UP000612055"/>
    </source>
</evidence>
<name>A0A836BNP1_9CHLO</name>
<keyword evidence="8" id="KW-1185">Reference proteome</keyword>
<dbReference type="PROSITE" id="PS50865">
    <property type="entry name" value="ZF_MYND_2"/>
    <property type="match status" value="1"/>
</dbReference>
<dbReference type="GO" id="GO:0008270">
    <property type="term" value="F:zinc ion binding"/>
    <property type="evidence" value="ECO:0007669"/>
    <property type="project" value="UniProtKB-KW"/>
</dbReference>
<accession>A0A836BNP1</accession>
<keyword evidence="3" id="KW-0862">Zinc</keyword>
<dbReference type="AlphaFoldDB" id="A0A836BNP1"/>
<keyword evidence="1" id="KW-0479">Metal-binding</keyword>
<evidence type="ECO:0000256" key="1">
    <source>
        <dbReference type="ARBA" id="ARBA00022723"/>
    </source>
</evidence>
<dbReference type="SUPFAM" id="SSF144232">
    <property type="entry name" value="HIT/MYND zinc finger-like"/>
    <property type="match status" value="1"/>
</dbReference>
<feature type="region of interest" description="Disordered" evidence="5">
    <location>
        <begin position="212"/>
        <end position="242"/>
    </location>
</feature>
<dbReference type="InterPro" id="IPR002893">
    <property type="entry name" value="Znf_MYND"/>
</dbReference>
<evidence type="ECO:0000256" key="3">
    <source>
        <dbReference type="ARBA" id="ARBA00022833"/>
    </source>
</evidence>
<evidence type="ECO:0000256" key="2">
    <source>
        <dbReference type="ARBA" id="ARBA00022771"/>
    </source>
</evidence>
<feature type="region of interest" description="Disordered" evidence="5">
    <location>
        <begin position="617"/>
        <end position="637"/>
    </location>
</feature>
<dbReference type="Gene3D" id="6.10.140.2220">
    <property type="match status" value="1"/>
</dbReference>
<protein>
    <recommendedName>
        <fullName evidence="6">MYND-type domain-containing protein</fullName>
    </recommendedName>
</protein>
<dbReference type="EMBL" id="JAEHOE010000184">
    <property type="protein sequence ID" value="KAG2483220.1"/>
    <property type="molecule type" value="Genomic_DNA"/>
</dbReference>
<dbReference type="Pfam" id="PF01753">
    <property type="entry name" value="zf-MYND"/>
    <property type="match status" value="1"/>
</dbReference>
<reference evidence="7" key="1">
    <citation type="journal article" date="2020" name="bioRxiv">
        <title>Comparative genomics of Chlamydomonas.</title>
        <authorList>
            <person name="Craig R.J."/>
            <person name="Hasan A.R."/>
            <person name="Ness R.W."/>
            <person name="Keightley P.D."/>
        </authorList>
    </citation>
    <scope>NUCLEOTIDE SEQUENCE</scope>
    <source>
        <strain evidence="7">CCAP 11/70</strain>
    </source>
</reference>
<evidence type="ECO:0000313" key="7">
    <source>
        <dbReference type="EMBL" id="KAG2483220.1"/>
    </source>
</evidence>
<organism evidence="7 8">
    <name type="scientific">Edaphochlamys debaryana</name>
    <dbReference type="NCBI Taxonomy" id="47281"/>
    <lineage>
        <taxon>Eukaryota</taxon>
        <taxon>Viridiplantae</taxon>
        <taxon>Chlorophyta</taxon>
        <taxon>core chlorophytes</taxon>
        <taxon>Chlorophyceae</taxon>
        <taxon>CS clade</taxon>
        <taxon>Chlamydomonadales</taxon>
        <taxon>Chlamydomonadales incertae sedis</taxon>
        <taxon>Edaphochlamys</taxon>
    </lineage>
</organism>
<comment type="caution">
    <text evidence="7">The sequence shown here is derived from an EMBL/GenBank/DDBJ whole genome shotgun (WGS) entry which is preliminary data.</text>
</comment>
<evidence type="ECO:0000259" key="6">
    <source>
        <dbReference type="PROSITE" id="PS50865"/>
    </source>
</evidence>
<feature type="domain" description="MYND-type" evidence="6">
    <location>
        <begin position="784"/>
        <end position="830"/>
    </location>
</feature>
<evidence type="ECO:0000256" key="5">
    <source>
        <dbReference type="SAM" id="MobiDB-lite"/>
    </source>
</evidence>
<sequence>MCPEAEQEVRDFIAQAEAVLGAEAQASPASLSALASTAKSLAWRPGLWANTDKAAAKSTIAELLSRPAFKRALLLVTNEATRWTRSPHQRSLEEQQGLKAKIEALEAVVLLCGCLLGSSNPAAPVLDFARRLVLSQTLEALSGRLADARAELEFVADRAAAAAAAVGVGPFLQADAPALLMLLVPTVDLVGAAAHLMRGCLQLAIREPDAGPGPQSAAAAAASGAAPEPSAPAQPAGAAASGSSAPSGAAVAEAAASSACYAQELAAALRASAVAEHTSLARGPSVARGPGAFYTSLAYGVAVLSAMDGEDTYGLEPSVGRGVSALVRMEAGERLRELSGAGGQGPRTYRCDGSLRSLVAFLTWLPLEPGAPTSAAGVTLLSREAALGLALRTARVGVQAAVEAAAGRTEEEEVAAVTAAQEGAGPCRVLLLERAAAEVALHALAAARLLSGGPDNCEDWWRLAVALAPHLGTAYTGVGAQYARDVLRCLPSLLPPPAPLPPAPPLGLESALAGGVLPCLERLFRRTAAGLREGGLSTLPESEALAPFAGCESWPRLAPLLAWGDARQAAALVRTITKGLSVNVNVRGSDGELKECIVLTTACHFLTAGRSWLESLASRGRRPRQTEGPGLAQGGAGALSPAERQLLEMLAAAAAAWLPSVTLQLHLPHLAEACCAVAAALPEEVAGRGGEAPAWQPQQLRSLGAECRARGHAAAAEALAAQLVRWAHGSGPRGGRGGARASAASGAHALAARFGAWFPGLEAAAALLPASPAAARACLGGCSNPACANLEGDSDAALPLRACAGCGGTASYCSRECQTAHWRSGHREACRGGAGGGGGGARRSS</sequence>
<dbReference type="Proteomes" id="UP000612055">
    <property type="component" value="Unassembled WGS sequence"/>
</dbReference>
<proteinExistence type="predicted"/>